<evidence type="ECO:0000313" key="4">
    <source>
        <dbReference type="Proteomes" id="UP000663854"/>
    </source>
</evidence>
<sequence>MNKLRKNPNILGRKDEQHQGKMNHTITDLYNIKQIQSNNCTSSCSEDDSLSRSDFSFDSSLSDRIQSLNTSLSEEFDFNFGFDSISDDDDEET</sequence>
<evidence type="ECO:0000256" key="1">
    <source>
        <dbReference type="SAM" id="MobiDB-lite"/>
    </source>
</evidence>
<feature type="region of interest" description="Disordered" evidence="1">
    <location>
        <begin position="1"/>
        <end position="23"/>
    </location>
</feature>
<keyword evidence="5" id="KW-1185">Reference proteome</keyword>
<evidence type="ECO:0000313" key="5">
    <source>
        <dbReference type="Proteomes" id="UP000663870"/>
    </source>
</evidence>
<reference evidence="2" key="1">
    <citation type="submission" date="2021-02" db="EMBL/GenBank/DDBJ databases">
        <authorList>
            <person name="Nowell W R."/>
        </authorList>
    </citation>
    <scope>NUCLEOTIDE SEQUENCE</scope>
</reference>
<protein>
    <submittedName>
        <fullName evidence="2">Uncharacterized protein</fullName>
    </submittedName>
</protein>
<organism evidence="2 4">
    <name type="scientific">Rotaria sordida</name>
    <dbReference type="NCBI Taxonomy" id="392033"/>
    <lineage>
        <taxon>Eukaryota</taxon>
        <taxon>Metazoa</taxon>
        <taxon>Spiralia</taxon>
        <taxon>Gnathifera</taxon>
        <taxon>Rotifera</taxon>
        <taxon>Eurotatoria</taxon>
        <taxon>Bdelloidea</taxon>
        <taxon>Philodinida</taxon>
        <taxon>Philodinidae</taxon>
        <taxon>Rotaria</taxon>
    </lineage>
</organism>
<dbReference type="AlphaFoldDB" id="A0A815J0I3"/>
<comment type="caution">
    <text evidence="2">The sequence shown here is derived from an EMBL/GenBank/DDBJ whole genome shotgun (WGS) entry which is preliminary data.</text>
</comment>
<dbReference type="EMBL" id="CAJNOL010006089">
    <property type="protein sequence ID" value="CAF1613823.1"/>
    <property type="molecule type" value="Genomic_DNA"/>
</dbReference>
<accession>A0A815J0I3</accession>
<dbReference type="EMBL" id="CAJNOH010004645">
    <property type="protein sequence ID" value="CAF1375920.1"/>
    <property type="molecule type" value="Genomic_DNA"/>
</dbReference>
<evidence type="ECO:0000313" key="2">
    <source>
        <dbReference type="EMBL" id="CAF1375920.1"/>
    </source>
</evidence>
<proteinExistence type="predicted"/>
<gene>
    <name evidence="3" type="ORF">JXQ802_LOCUS49722</name>
    <name evidence="2" type="ORF">PYM288_LOCUS33603</name>
</gene>
<dbReference type="Proteomes" id="UP000663854">
    <property type="component" value="Unassembled WGS sequence"/>
</dbReference>
<name>A0A815J0I3_9BILA</name>
<evidence type="ECO:0000313" key="3">
    <source>
        <dbReference type="EMBL" id="CAF1613823.1"/>
    </source>
</evidence>
<dbReference type="Proteomes" id="UP000663870">
    <property type="component" value="Unassembled WGS sequence"/>
</dbReference>